<proteinExistence type="predicted"/>
<evidence type="ECO:0000313" key="2">
    <source>
        <dbReference type="EMBL" id="MCO8275796.1"/>
    </source>
</evidence>
<feature type="region of interest" description="Disordered" evidence="1">
    <location>
        <begin position="1"/>
        <end position="20"/>
    </location>
</feature>
<evidence type="ECO:0000256" key="1">
    <source>
        <dbReference type="SAM" id="MobiDB-lite"/>
    </source>
</evidence>
<organism evidence="2 3">
    <name type="scientific">Paractinoplanes aksuensis</name>
    <dbReference type="NCBI Taxonomy" id="2939490"/>
    <lineage>
        <taxon>Bacteria</taxon>
        <taxon>Bacillati</taxon>
        <taxon>Actinomycetota</taxon>
        <taxon>Actinomycetes</taxon>
        <taxon>Micromonosporales</taxon>
        <taxon>Micromonosporaceae</taxon>
        <taxon>Paractinoplanes</taxon>
    </lineage>
</organism>
<feature type="region of interest" description="Disordered" evidence="1">
    <location>
        <begin position="35"/>
        <end position="86"/>
    </location>
</feature>
<feature type="compositionally biased region" description="Polar residues" evidence="1">
    <location>
        <begin position="1"/>
        <end position="10"/>
    </location>
</feature>
<reference evidence="2 3" key="1">
    <citation type="submission" date="2022-06" db="EMBL/GenBank/DDBJ databases">
        <title>New Species of the Genus Actinoplanes, ActinopZanes ferrugineus.</title>
        <authorList>
            <person name="Ding P."/>
        </authorList>
    </citation>
    <scope>NUCLEOTIDE SEQUENCE [LARGE SCALE GENOMIC DNA]</scope>
    <source>
        <strain evidence="2 3">TRM88003</strain>
    </source>
</reference>
<name>A0ABT1E0J1_9ACTN</name>
<evidence type="ECO:0000313" key="3">
    <source>
        <dbReference type="Proteomes" id="UP001523369"/>
    </source>
</evidence>
<sequence>MLTSTVTSGIAASARCPRGGEQCGRVCARGGGGQQEQVAGRLGQGGQGGAEAQAERAVRGQRHRQRGEASGLLRRQGSGQFGQRGGVALGQCHQRGRHLGGRVGGVAPDQGVARLVVEERQGADREVGRGGCGCHRGQNRDREFVHAAGEQPDLLPRLWVEFVGVVEQAQHRAVGGGLAQQRAQAQGQRQRGASADRDITAIARTAGPGLMAGHERGERFAPAKVGERGDQPLETGARQQRLVGESGGGQDRPPGCPPAVHMRGVVRFGARLRHAN</sequence>
<dbReference type="RefSeq" id="WP_253241835.1">
    <property type="nucleotide sequence ID" value="NZ_JAMYJR010000040.1"/>
</dbReference>
<dbReference type="Proteomes" id="UP001523369">
    <property type="component" value="Unassembled WGS sequence"/>
</dbReference>
<gene>
    <name evidence="2" type="ORF">M1L60_34975</name>
</gene>
<feature type="region of interest" description="Disordered" evidence="1">
    <location>
        <begin position="222"/>
        <end position="262"/>
    </location>
</feature>
<protein>
    <submittedName>
        <fullName evidence="2">Uncharacterized protein</fullName>
    </submittedName>
</protein>
<dbReference type="EMBL" id="JAMYJR010000040">
    <property type="protein sequence ID" value="MCO8275796.1"/>
    <property type="molecule type" value="Genomic_DNA"/>
</dbReference>
<comment type="caution">
    <text evidence="2">The sequence shown here is derived from an EMBL/GenBank/DDBJ whole genome shotgun (WGS) entry which is preliminary data.</text>
</comment>
<feature type="compositionally biased region" description="Basic and acidic residues" evidence="1">
    <location>
        <begin position="222"/>
        <end position="231"/>
    </location>
</feature>
<feature type="compositionally biased region" description="Low complexity" evidence="1">
    <location>
        <begin position="179"/>
        <end position="193"/>
    </location>
</feature>
<keyword evidence="3" id="KW-1185">Reference proteome</keyword>
<accession>A0ABT1E0J1</accession>
<feature type="region of interest" description="Disordered" evidence="1">
    <location>
        <begin position="177"/>
        <end position="198"/>
    </location>
</feature>